<evidence type="ECO:0000256" key="3">
    <source>
        <dbReference type="ARBA" id="ARBA00022898"/>
    </source>
</evidence>
<dbReference type="InterPro" id="IPR015421">
    <property type="entry name" value="PyrdxlP-dep_Trfase_major"/>
</dbReference>
<sequence>MLFFTNDYGEGMHPIVLKALTATNMEQLPGYGTDRYCREAADKIRAAAKCPKGEVYFLAGGTQTNQIVIDTMLQPYEAVIAADTGHISVHEAGAIEYSGHKVITLPGHEGKLKTADLARYLREFGADASSDHMPQPGLVYISQPTEYGTVYTKAELEALRYTCNAYGIRLFVDGARLGYGLMCDEADMDLADVARLADAFYIGGTKAGAICGEAVVFPQGNAPKHFLTSVKQHGGLLAKGRLLGVQFSALFTDNLYFQICRHAVEMAAQIKEDLLDKGYRLYVDSPTNQIFVVWPDSALGELARVVSYSYWEKYDKKNTVIRLATSWATTQKAVDQLKKIL</sequence>
<evidence type="ECO:0000313" key="6">
    <source>
        <dbReference type="Proteomes" id="UP000433181"/>
    </source>
</evidence>
<keyword evidence="5" id="KW-0808">Transferase</keyword>
<dbReference type="RefSeq" id="WP_154406430.1">
    <property type="nucleotide sequence ID" value="NZ_JAQXJM010000149.1"/>
</dbReference>
<proteinExistence type="inferred from homology"/>
<dbReference type="GeneID" id="96778181"/>
<dbReference type="GO" id="GO:0006520">
    <property type="term" value="P:amino acid metabolic process"/>
    <property type="evidence" value="ECO:0007669"/>
    <property type="project" value="InterPro"/>
</dbReference>
<protein>
    <submittedName>
        <fullName evidence="5">Aminotransferase class I/II-fold pyridoxal phosphate-dependent enzyme</fullName>
    </submittedName>
</protein>
<evidence type="ECO:0000313" key="5">
    <source>
        <dbReference type="EMBL" id="MSU08264.1"/>
    </source>
</evidence>
<dbReference type="PANTHER" id="PTHR48097">
    <property type="entry name" value="L-THREONINE ALDOLASE-RELATED"/>
    <property type="match status" value="1"/>
</dbReference>
<dbReference type="GO" id="GO:0016829">
    <property type="term" value="F:lyase activity"/>
    <property type="evidence" value="ECO:0007669"/>
    <property type="project" value="InterPro"/>
</dbReference>
<reference evidence="5 6" key="1">
    <citation type="submission" date="2019-08" db="EMBL/GenBank/DDBJ databases">
        <title>In-depth cultivation of the pig gut microbiome towards novel bacterial diversity and tailored functional studies.</title>
        <authorList>
            <person name="Wylensek D."/>
            <person name="Hitch T.C.A."/>
            <person name="Clavel T."/>
        </authorList>
    </citation>
    <scope>NUCLEOTIDE SEQUENCE [LARGE SCALE GENOMIC DNA]</scope>
    <source>
        <strain evidence="5 6">WCA-693-APC-5D-A</strain>
    </source>
</reference>
<dbReference type="InterPro" id="IPR015422">
    <property type="entry name" value="PyrdxlP-dep_Trfase_small"/>
</dbReference>
<keyword evidence="3" id="KW-0663">Pyridoxal phosphate</keyword>
<dbReference type="AlphaFoldDB" id="A0A6I2UFD0"/>
<gene>
    <name evidence="5" type="ORF">FYJ84_04580</name>
</gene>
<keyword evidence="6" id="KW-1185">Reference proteome</keyword>
<evidence type="ECO:0000256" key="1">
    <source>
        <dbReference type="ARBA" id="ARBA00001933"/>
    </source>
</evidence>
<dbReference type="InterPro" id="IPR015424">
    <property type="entry name" value="PyrdxlP-dep_Trfase"/>
</dbReference>
<dbReference type="Gene3D" id="3.90.1150.10">
    <property type="entry name" value="Aspartate Aminotransferase, domain 1"/>
    <property type="match status" value="1"/>
</dbReference>
<accession>A0A6I2UFD0</accession>
<comment type="caution">
    <text evidence="5">The sequence shown here is derived from an EMBL/GenBank/DDBJ whole genome shotgun (WGS) entry which is preliminary data.</text>
</comment>
<dbReference type="PANTHER" id="PTHR48097:SF5">
    <property type="entry name" value="LOW SPECIFICITY L-THREONINE ALDOLASE"/>
    <property type="match status" value="1"/>
</dbReference>
<dbReference type="GO" id="GO:0008483">
    <property type="term" value="F:transaminase activity"/>
    <property type="evidence" value="ECO:0007669"/>
    <property type="project" value="UniProtKB-KW"/>
</dbReference>
<name>A0A6I2UFD0_9FIRM</name>
<dbReference type="Pfam" id="PF01212">
    <property type="entry name" value="Beta_elim_lyase"/>
    <property type="match status" value="1"/>
</dbReference>
<dbReference type="Gene3D" id="3.40.640.10">
    <property type="entry name" value="Type I PLP-dependent aspartate aminotransferase-like (Major domain)"/>
    <property type="match status" value="1"/>
</dbReference>
<dbReference type="EMBL" id="VUNR01000006">
    <property type="protein sequence ID" value="MSU08264.1"/>
    <property type="molecule type" value="Genomic_DNA"/>
</dbReference>
<feature type="domain" description="Aromatic amino acid beta-eliminating lyase/threonine aldolase" evidence="4">
    <location>
        <begin position="30"/>
        <end position="292"/>
    </location>
</feature>
<dbReference type="Proteomes" id="UP000433181">
    <property type="component" value="Unassembled WGS sequence"/>
</dbReference>
<dbReference type="InterPro" id="IPR001597">
    <property type="entry name" value="ArAA_b-elim_lyase/Thr_aldolase"/>
</dbReference>
<comment type="similarity">
    <text evidence="2">Belongs to the threonine aldolase family.</text>
</comment>
<dbReference type="SUPFAM" id="SSF53383">
    <property type="entry name" value="PLP-dependent transferases"/>
    <property type="match status" value="1"/>
</dbReference>
<keyword evidence="5" id="KW-0032">Aminotransferase</keyword>
<organism evidence="5 6">
    <name type="scientific">Anaerovibrio slackiae</name>
    <dbReference type="NCBI Taxonomy" id="2652309"/>
    <lineage>
        <taxon>Bacteria</taxon>
        <taxon>Bacillati</taxon>
        <taxon>Bacillota</taxon>
        <taxon>Negativicutes</taxon>
        <taxon>Selenomonadales</taxon>
        <taxon>Selenomonadaceae</taxon>
        <taxon>Anaerovibrio</taxon>
    </lineage>
</organism>
<evidence type="ECO:0000256" key="2">
    <source>
        <dbReference type="ARBA" id="ARBA00006966"/>
    </source>
</evidence>
<comment type="cofactor">
    <cofactor evidence="1">
        <name>pyridoxal 5'-phosphate</name>
        <dbReference type="ChEBI" id="CHEBI:597326"/>
    </cofactor>
</comment>
<evidence type="ECO:0000259" key="4">
    <source>
        <dbReference type="Pfam" id="PF01212"/>
    </source>
</evidence>